<dbReference type="RefSeq" id="WP_048312702.1">
    <property type="nucleotide sequence ID" value="NZ_CP119526.1"/>
</dbReference>
<dbReference type="EMBL" id="LELK01000004">
    <property type="protein sequence ID" value="KMM37578.1"/>
    <property type="molecule type" value="Genomic_DNA"/>
</dbReference>
<protein>
    <recommendedName>
        <fullName evidence="4">Uncharacterized methyltransferase AB986_17200</fullName>
        <ecNumber evidence="4">2.1.1.-</ecNumber>
    </recommendedName>
</protein>
<dbReference type="SUPFAM" id="SSF53335">
    <property type="entry name" value="S-adenosyl-L-methionine-dependent methyltransferases"/>
    <property type="match status" value="1"/>
</dbReference>
<comment type="similarity">
    <text evidence="4">Belongs to the methyltransferase superfamily. YrrT family.</text>
</comment>
<dbReference type="InterPro" id="IPR041698">
    <property type="entry name" value="Methyltransf_25"/>
</dbReference>
<evidence type="ECO:0000256" key="1">
    <source>
        <dbReference type="ARBA" id="ARBA00022603"/>
    </source>
</evidence>
<dbReference type="CDD" id="cd02440">
    <property type="entry name" value="AdoMet_MTases"/>
    <property type="match status" value="1"/>
</dbReference>
<dbReference type="HAMAP" id="MF_02100">
    <property type="entry name" value="Methyltr_YrrT"/>
    <property type="match status" value="1"/>
</dbReference>
<comment type="function">
    <text evidence="4">Could be a S-adenosyl-L-methionine-dependent methyltransferase.</text>
</comment>
<evidence type="ECO:0000256" key="3">
    <source>
        <dbReference type="ARBA" id="ARBA00022691"/>
    </source>
</evidence>
<dbReference type="Proteomes" id="UP000035996">
    <property type="component" value="Unassembled WGS sequence"/>
</dbReference>
<proteinExistence type="inferred from homology"/>
<comment type="caution">
    <text evidence="6">The sequence shown here is derived from an EMBL/GenBank/DDBJ whole genome shotgun (WGS) entry which is preliminary data.</text>
</comment>
<dbReference type="STRING" id="157733.AB986_17200"/>
<name>A0A0J6CWT0_9BACL</name>
<keyword evidence="2 4" id="KW-0808">Transferase</keyword>
<sequence length="212" mass="24093">MGREFIDLFERWADSYDTTVSGQDEEYRDVFKGYDGILSAVAQTSSGHVLEFGVGTGNLTSLLLKNGLTVTGVEPSKAMREKASERLPSLTIYDGDFMNFPKLSSPVQTIVSTYAFHHLTDEEKDKGIHKYSQLLAQNDKIVFADTVFQDENAKLQMQQHVKAKGYLNLLQDLQTEYYTTIPVLEELFQKHGFQVTFTQLNDFVWLMEAVKI</sequence>
<keyword evidence="3 4" id="KW-0949">S-adenosyl-L-methionine</keyword>
<evidence type="ECO:0000256" key="4">
    <source>
        <dbReference type="HAMAP-Rule" id="MF_02100"/>
    </source>
</evidence>
<dbReference type="OrthoDB" id="465705at2"/>
<dbReference type="EC" id="2.1.1.-" evidence="4"/>
<keyword evidence="7" id="KW-1185">Reference proteome</keyword>
<dbReference type="InterPro" id="IPR023553">
    <property type="entry name" value="Uncharacterised_MeTfrase_YrrT"/>
</dbReference>
<reference evidence="6" key="1">
    <citation type="submission" date="2015-06" db="EMBL/GenBank/DDBJ databases">
        <authorList>
            <person name="Liu B."/>
            <person name="Wang J."/>
            <person name="Zhu Y."/>
            <person name="Liu G."/>
            <person name="Chen Q."/>
            <person name="Zheng C."/>
            <person name="Che J."/>
            <person name="Ge C."/>
            <person name="Shi H."/>
            <person name="Pan Z."/>
            <person name="Liu X."/>
        </authorList>
    </citation>
    <scope>NUCLEOTIDE SEQUENCE [LARGE SCALE GENOMIC DNA]</scope>
    <source>
        <strain evidence="6">DSM 16346</strain>
    </source>
</reference>
<organism evidence="6 7">
    <name type="scientific">Guptibacillus hwajinpoensis</name>
    <dbReference type="NCBI Taxonomy" id="208199"/>
    <lineage>
        <taxon>Bacteria</taxon>
        <taxon>Bacillati</taxon>
        <taxon>Bacillota</taxon>
        <taxon>Bacilli</taxon>
        <taxon>Bacillales</taxon>
        <taxon>Guptibacillaceae</taxon>
        <taxon>Guptibacillus</taxon>
    </lineage>
</organism>
<dbReference type="InterPro" id="IPR029063">
    <property type="entry name" value="SAM-dependent_MTases_sf"/>
</dbReference>
<evidence type="ECO:0000259" key="5">
    <source>
        <dbReference type="Pfam" id="PF13649"/>
    </source>
</evidence>
<evidence type="ECO:0000313" key="6">
    <source>
        <dbReference type="EMBL" id="KMM37578.1"/>
    </source>
</evidence>
<evidence type="ECO:0000256" key="2">
    <source>
        <dbReference type="ARBA" id="ARBA00022679"/>
    </source>
</evidence>
<dbReference type="PANTHER" id="PTHR43861">
    <property type="entry name" value="TRANS-ACONITATE 2-METHYLTRANSFERASE-RELATED"/>
    <property type="match status" value="1"/>
</dbReference>
<dbReference type="AlphaFoldDB" id="A0A0J6CWT0"/>
<accession>A0A0J6CWT0</accession>
<keyword evidence="1 4" id="KW-0489">Methyltransferase</keyword>
<feature type="domain" description="Methyltransferase" evidence="5">
    <location>
        <begin position="49"/>
        <end position="137"/>
    </location>
</feature>
<dbReference type="Pfam" id="PF13649">
    <property type="entry name" value="Methyltransf_25"/>
    <property type="match status" value="1"/>
</dbReference>
<feature type="binding site" evidence="4">
    <location>
        <position position="96"/>
    </location>
    <ligand>
        <name>S-adenosyl-L-methionine</name>
        <dbReference type="ChEBI" id="CHEBI:59789"/>
    </ligand>
</feature>
<dbReference type="GO" id="GO:0032259">
    <property type="term" value="P:methylation"/>
    <property type="evidence" value="ECO:0007669"/>
    <property type="project" value="UniProtKB-KW"/>
</dbReference>
<dbReference type="GO" id="GO:0008757">
    <property type="term" value="F:S-adenosylmethionine-dependent methyltransferase activity"/>
    <property type="evidence" value="ECO:0007669"/>
    <property type="project" value="UniProtKB-UniRule"/>
</dbReference>
<dbReference type="Gene3D" id="3.40.50.150">
    <property type="entry name" value="Vaccinia Virus protein VP39"/>
    <property type="match status" value="1"/>
</dbReference>
<dbReference type="PATRIC" id="fig|157733.3.peg.1532"/>
<evidence type="ECO:0000313" key="7">
    <source>
        <dbReference type="Proteomes" id="UP000035996"/>
    </source>
</evidence>
<gene>
    <name evidence="6" type="ORF">AB986_17200</name>
</gene>
<feature type="binding site" evidence="4">
    <location>
        <position position="74"/>
    </location>
    <ligand>
        <name>S-adenosyl-L-methionine</name>
        <dbReference type="ChEBI" id="CHEBI:59789"/>
    </ligand>
</feature>
<feature type="binding site" evidence="4">
    <location>
        <position position="53"/>
    </location>
    <ligand>
        <name>S-adenosyl-L-methionine</name>
        <dbReference type="ChEBI" id="CHEBI:59789"/>
    </ligand>
</feature>